<feature type="transmembrane region" description="Helical" evidence="1">
    <location>
        <begin position="12"/>
        <end position="41"/>
    </location>
</feature>
<keyword evidence="1" id="KW-0472">Membrane</keyword>
<evidence type="ECO:0000256" key="1">
    <source>
        <dbReference type="SAM" id="Phobius"/>
    </source>
</evidence>
<organism evidence="2">
    <name type="scientific">Anopheles darlingi</name>
    <name type="common">Mosquito</name>
    <dbReference type="NCBI Taxonomy" id="43151"/>
    <lineage>
        <taxon>Eukaryota</taxon>
        <taxon>Metazoa</taxon>
        <taxon>Ecdysozoa</taxon>
        <taxon>Arthropoda</taxon>
        <taxon>Hexapoda</taxon>
        <taxon>Insecta</taxon>
        <taxon>Pterygota</taxon>
        <taxon>Neoptera</taxon>
        <taxon>Endopterygota</taxon>
        <taxon>Diptera</taxon>
        <taxon>Nematocera</taxon>
        <taxon>Culicoidea</taxon>
        <taxon>Culicidae</taxon>
        <taxon>Anophelinae</taxon>
        <taxon>Anopheles</taxon>
    </lineage>
</organism>
<proteinExistence type="predicted"/>
<sequence>MYFPRYGPSSGFWVATVAMIVAISVSLSNAETISFAFWWLLADLVEVGGQKTSSRFILPSGRSRPLGHGAAACCKRNDCVPVVQTLRYGDVRAFSWNPLHSECARGRTGERSVGYRVPLAGRPRV</sequence>
<keyword evidence="1" id="KW-0812">Transmembrane</keyword>
<evidence type="ECO:0000313" key="2">
    <source>
        <dbReference type="EMBL" id="MBW76501.1"/>
    </source>
</evidence>
<reference evidence="2" key="1">
    <citation type="submission" date="2018-01" db="EMBL/GenBank/DDBJ databases">
        <title>An insight into the sialome of Amazonian anophelines.</title>
        <authorList>
            <person name="Ribeiro J.M."/>
            <person name="Scarpassa V."/>
            <person name="Calvo E."/>
        </authorList>
    </citation>
    <scope>NUCLEOTIDE SEQUENCE</scope>
</reference>
<dbReference type="AlphaFoldDB" id="A0A2M4DG81"/>
<accession>A0A2M4DG81</accession>
<keyword evidence="1" id="KW-1133">Transmembrane helix</keyword>
<name>A0A2M4DG81_ANODA</name>
<dbReference type="EMBL" id="GGFL01012323">
    <property type="protein sequence ID" value="MBW76501.1"/>
    <property type="molecule type" value="Transcribed_RNA"/>
</dbReference>
<protein>
    <submittedName>
        <fullName evidence="2">Putative secreted protein</fullName>
    </submittedName>
</protein>